<proteinExistence type="predicted"/>
<comment type="caution">
    <text evidence="2">The sequence shown here is derived from an EMBL/GenBank/DDBJ whole genome shotgun (WGS) entry which is preliminary data.</text>
</comment>
<accession>A0ABV4P4P3</accession>
<dbReference type="EMBL" id="JBGMEK010000088">
    <property type="protein sequence ID" value="MFA0813350.1"/>
    <property type="molecule type" value="Genomic_DNA"/>
</dbReference>
<feature type="region of interest" description="Disordered" evidence="1">
    <location>
        <begin position="116"/>
        <end position="135"/>
    </location>
</feature>
<organism evidence="2 3">
    <name type="scientific">Microbulbifer epialgicus</name>
    <dbReference type="NCBI Taxonomy" id="393907"/>
    <lineage>
        <taxon>Bacteria</taxon>
        <taxon>Pseudomonadati</taxon>
        <taxon>Pseudomonadota</taxon>
        <taxon>Gammaproteobacteria</taxon>
        <taxon>Cellvibrionales</taxon>
        <taxon>Microbulbiferaceae</taxon>
        <taxon>Microbulbifer</taxon>
    </lineage>
</organism>
<reference evidence="2 3" key="1">
    <citation type="submission" date="2024-08" db="EMBL/GenBank/DDBJ databases">
        <authorList>
            <person name="Ishaq N."/>
        </authorList>
    </citation>
    <scope>NUCLEOTIDE SEQUENCE [LARGE SCALE GENOMIC DNA]</scope>
    <source>
        <strain evidence="2 3">DSM 18651</strain>
    </source>
</reference>
<protein>
    <recommendedName>
        <fullName evidence="4">Terminase</fullName>
    </recommendedName>
</protein>
<gene>
    <name evidence="2" type="ORF">ACCI49_20840</name>
</gene>
<evidence type="ECO:0000313" key="3">
    <source>
        <dbReference type="Proteomes" id="UP001569428"/>
    </source>
</evidence>
<evidence type="ECO:0000313" key="2">
    <source>
        <dbReference type="EMBL" id="MFA0813350.1"/>
    </source>
</evidence>
<name>A0ABV4P4P3_9GAMM</name>
<evidence type="ECO:0008006" key="4">
    <source>
        <dbReference type="Google" id="ProtNLM"/>
    </source>
</evidence>
<dbReference type="RefSeq" id="WP_371841159.1">
    <property type="nucleotide sequence ID" value="NZ_JBGMEK010000088.1"/>
</dbReference>
<sequence length="152" mass="17360">MARLTSYRQEFAEQAEKLCKLGLTDKELGEFFEVTEQTINNWKNKHPEFFESIKRGKTLADANVAESLYRRACGYSHEAVKIMQHNGNPIVQEYTEHYPSDTTACLAWLHNRQREKWQRNPDPAGGGADIPPTKVVFEVKDARTREGSESGS</sequence>
<keyword evidence="3" id="KW-1185">Reference proteome</keyword>
<dbReference type="Proteomes" id="UP001569428">
    <property type="component" value="Unassembled WGS sequence"/>
</dbReference>
<evidence type="ECO:0000256" key="1">
    <source>
        <dbReference type="SAM" id="MobiDB-lite"/>
    </source>
</evidence>